<evidence type="ECO:0000256" key="2">
    <source>
        <dbReference type="ARBA" id="ARBA00022679"/>
    </source>
</evidence>
<dbReference type="PANTHER" id="PTHR11260:SF762">
    <property type="entry name" value="GLUTATHIONE TRANSFERASE"/>
    <property type="match status" value="1"/>
</dbReference>
<reference evidence="6" key="1">
    <citation type="submission" date="2019-03" db="EMBL/GenBank/DDBJ databases">
        <authorList>
            <person name="Mank J."/>
            <person name="Almeida P."/>
        </authorList>
    </citation>
    <scope>NUCLEOTIDE SEQUENCE</scope>
    <source>
        <strain evidence="6">78183</strain>
    </source>
</reference>
<accession>A0A6N2KU91</accession>
<name>A0A6N2KU91_SALVM</name>
<gene>
    <name evidence="6" type="ORF">SVIM_LOCUS136304</name>
</gene>
<dbReference type="FunFam" id="3.40.30.10:FF:000014">
    <property type="entry name" value="Tau class glutathione S-transferase"/>
    <property type="match status" value="2"/>
</dbReference>
<evidence type="ECO:0000259" key="5">
    <source>
        <dbReference type="PROSITE" id="PS50405"/>
    </source>
</evidence>
<organism evidence="6">
    <name type="scientific">Salix viminalis</name>
    <name type="common">Common osier</name>
    <name type="synonym">Basket willow</name>
    <dbReference type="NCBI Taxonomy" id="40686"/>
    <lineage>
        <taxon>Eukaryota</taxon>
        <taxon>Viridiplantae</taxon>
        <taxon>Streptophyta</taxon>
        <taxon>Embryophyta</taxon>
        <taxon>Tracheophyta</taxon>
        <taxon>Spermatophyta</taxon>
        <taxon>Magnoliopsida</taxon>
        <taxon>eudicotyledons</taxon>
        <taxon>Gunneridae</taxon>
        <taxon>Pentapetalae</taxon>
        <taxon>rosids</taxon>
        <taxon>fabids</taxon>
        <taxon>Malpighiales</taxon>
        <taxon>Salicaceae</taxon>
        <taxon>Saliceae</taxon>
        <taxon>Salix</taxon>
    </lineage>
</organism>
<dbReference type="PROSITE" id="PS50405">
    <property type="entry name" value="GST_CTER"/>
    <property type="match status" value="2"/>
</dbReference>
<feature type="domain" description="GST N-terminal" evidence="4">
    <location>
        <begin position="312"/>
        <end position="391"/>
    </location>
</feature>
<dbReference type="SFLD" id="SFLDG01152">
    <property type="entry name" value="Main.3:_Omega-_and_Tau-like"/>
    <property type="match status" value="2"/>
</dbReference>
<proteinExistence type="predicted"/>
<dbReference type="InterPro" id="IPR040079">
    <property type="entry name" value="Glutathione_S-Trfase"/>
</dbReference>
<dbReference type="GO" id="GO:0004364">
    <property type="term" value="F:glutathione transferase activity"/>
    <property type="evidence" value="ECO:0007669"/>
    <property type="project" value="UniProtKB-EC"/>
</dbReference>
<evidence type="ECO:0000313" key="6">
    <source>
        <dbReference type="EMBL" id="VFU31782.1"/>
    </source>
</evidence>
<dbReference type="CDD" id="cd03185">
    <property type="entry name" value="GST_C_Tau"/>
    <property type="match status" value="2"/>
</dbReference>
<dbReference type="FunFam" id="1.20.1050.10:FF:000012">
    <property type="entry name" value="Tau class glutathione S-transferase"/>
    <property type="match status" value="2"/>
</dbReference>
<dbReference type="InterPro" id="IPR045073">
    <property type="entry name" value="Omega/Tau-like"/>
</dbReference>
<dbReference type="SFLD" id="SFLDS00019">
    <property type="entry name" value="Glutathione_Transferase_(cytos"/>
    <property type="match status" value="2"/>
</dbReference>
<dbReference type="Pfam" id="PF00043">
    <property type="entry name" value="GST_C"/>
    <property type="match status" value="2"/>
</dbReference>
<evidence type="ECO:0000256" key="1">
    <source>
        <dbReference type="ARBA" id="ARBA00012452"/>
    </source>
</evidence>
<comment type="catalytic activity">
    <reaction evidence="3">
        <text>RX + glutathione = an S-substituted glutathione + a halide anion + H(+)</text>
        <dbReference type="Rhea" id="RHEA:16437"/>
        <dbReference type="ChEBI" id="CHEBI:15378"/>
        <dbReference type="ChEBI" id="CHEBI:16042"/>
        <dbReference type="ChEBI" id="CHEBI:17792"/>
        <dbReference type="ChEBI" id="CHEBI:57925"/>
        <dbReference type="ChEBI" id="CHEBI:90779"/>
        <dbReference type="EC" id="2.5.1.18"/>
    </reaction>
</comment>
<dbReference type="InterPro" id="IPR036249">
    <property type="entry name" value="Thioredoxin-like_sf"/>
</dbReference>
<feature type="domain" description="GST C-terminal" evidence="5">
    <location>
        <begin position="183"/>
        <end position="308"/>
    </location>
</feature>
<dbReference type="SFLD" id="SFLDG00358">
    <property type="entry name" value="Main_(cytGST)"/>
    <property type="match status" value="2"/>
</dbReference>
<dbReference type="InterPro" id="IPR004046">
    <property type="entry name" value="GST_C"/>
</dbReference>
<dbReference type="InterPro" id="IPR004045">
    <property type="entry name" value="Glutathione_S-Trfase_N"/>
</dbReference>
<dbReference type="EC" id="2.5.1.18" evidence="1"/>
<dbReference type="PROSITE" id="PS50404">
    <property type="entry name" value="GST_NTER"/>
    <property type="match status" value="2"/>
</dbReference>
<dbReference type="GO" id="GO:0005737">
    <property type="term" value="C:cytoplasm"/>
    <property type="evidence" value="ECO:0007669"/>
    <property type="project" value="TreeGrafter"/>
</dbReference>
<feature type="domain" description="GST N-terminal" evidence="4">
    <location>
        <begin position="99"/>
        <end position="178"/>
    </location>
</feature>
<evidence type="ECO:0000256" key="3">
    <source>
        <dbReference type="ARBA" id="ARBA00047960"/>
    </source>
</evidence>
<dbReference type="InterPro" id="IPR045074">
    <property type="entry name" value="GST_C_Tau"/>
</dbReference>
<dbReference type="CDD" id="cd03058">
    <property type="entry name" value="GST_N_Tau"/>
    <property type="match status" value="2"/>
</dbReference>
<feature type="domain" description="GST C-terminal" evidence="5">
    <location>
        <begin position="396"/>
        <end position="522"/>
    </location>
</feature>
<dbReference type="SUPFAM" id="SSF47616">
    <property type="entry name" value="GST C-terminal domain-like"/>
    <property type="match status" value="3"/>
</dbReference>
<keyword evidence="2" id="KW-0808">Transferase</keyword>
<dbReference type="PANTHER" id="PTHR11260">
    <property type="entry name" value="GLUTATHIONE S-TRANSFERASE, GST, SUPERFAMILY, GST DOMAIN CONTAINING"/>
    <property type="match status" value="1"/>
</dbReference>
<evidence type="ECO:0000259" key="4">
    <source>
        <dbReference type="PROSITE" id="PS50404"/>
    </source>
</evidence>
<dbReference type="Pfam" id="PF02798">
    <property type="entry name" value="GST_N"/>
    <property type="match status" value="3"/>
</dbReference>
<dbReference type="EMBL" id="CAADRP010000768">
    <property type="protein sequence ID" value="VFU31782.1"/>
    <property type="molecule type" value="Genomic_DNA"/>
</dbReference>
<dbReference type="Gene3D" id="1.20.1050.10">
    <property type="match status" value="2"/>
</dbReference>
<sequence length="530" mass="61108">MDGMKYNMAEEIKVFRSWASPFALRIVWALKLKGVEFDTIYEDLTNKSPLLLQYNPIHKKSSVNHLLFWNTSTRHGSENPLLPEDPHQKANARFWAKFGDDKVFSEWSSPFALRIIWALKLKGVEFDTVHEDITNKSPLLLQYNPIHKKVPVLVHDGKVICESLVILEYIDETWKQNPLLPEDPHQKANARFWAKFGDDKVSSSIWLGVLLKEGKEQEKGVSATLEYLKYLEEEIRGKKFFGGETIGLADLALGWLTYYLDIFEEILGLKLIDQEKLPSMAAWKQEFANAPIIRENWPDRDKLLNMKYNMAEEVKVFSEWSSPFALRIIWALKLKGVEFDTVHEDITNKSPLLLQYNPIHKKVPVLVHDGKVICESLVILEYIDETWKQNPLLPEDPHQKANARFWAKFGDDKVMQSIGGGVLLKEGKEQEEGFAASMENLKYLEEEIRGKKFFGGETIGLADIALGWLAYYLDIVEEIVGLKLIDQEKFPSLAAWKQEFANAPIIRENWPDRDKLQNKSQIAVYKSTEL</sequence>
<protein>
    <recommendedName>
        <fullName evidence="1">glutathione transferase</fullName>
        <ecNumber evidence="1">2.5.1.18</ecNumber>
    </recommendedName>
</protein>
<dbReference type="Gene3D" id="3.40.30.10">
    <property type="entry name" value="Glutaredoxin"/>
    <property type="match status" value="3"/>
</dbReference>
<dbReference type="GO" id="GO:0006749">
    <property type="term" value="P:glutathione metabolic process"/>
    <property type="evidence" value="ECO:0007669"/>
    <property type="project" value="InterPro"/>
</dbReference>
<dbReference type="InterPro" id="IPR010987">
    <property type="entry name" value="Glutathione-S-Trfase_C-like"/>
</dbReference>
<dbReference type="InterPro" id="IPR036282">
    <property type="entry name" value="Glutathione-S-Trfase_C_sf"/>
</dbReference>
<dbReference type="AlphaFoldDB" id="A0A6N2KU91"/>
<dbReference type="SUPFAM" id="SSF52833">
    <property type="entry name" value="Thioredoxin-like"/>
    <property type="match status" value="3"/>
</dbReference>